<keyword evidence="6" id="KW-1185">Reference proteome</keyword>
<comment type="similarity">
    <text evidence="1">Belongs to the Gfo/Idh/MocA family.</text>
</comment>
<reference evidence="7" key="1">
    <citation type="submission" date="2025-08" db="UniProtKB">
        <authorList>
            <consortium name="RefSeq"/>
        </authorList>
    </citation>
    <scope>IDENTIFICATION</scope>
</reference>
<dbReference type="Gene3D" id="3.30.360.10">
    <property type="entry name" value="Dihydrodipicolinate Reductase, domain 2"/>
    <property type="match status" value="1"/>
</dbReference>
<evidence type="ECO:0000313" key="7">
    <source>
        <dbReference type="RefSeq" id="XP_012945195.1"/>
    </source>
</evidence>
<sequence length="363" mass="40711">MTSLSHTATQSDIRALSSQHGSKKKRFNIGVLGAGRIGRMHMQNVLRNRKMSLTWVVEDSPEASSALREDFLLQDTPFYSSGDLPRLLSDDSLDAVLIFTSTPSHASLTCQALESGKAVFVEKPAGETREEIRQCFEASEKANRPFLIGFNRRFDPTMSEAHRRVSSGDVGKLQYLRFTTRDSPKPSYDFLKSCDTTGCNILADLSVHDVDQLVWLTQSERPEHIYVTTHAHDATMAEFKEADAIGVMIKYPSGIIASLDGFRESVYGYDIRMEIFGSDGVVMANNPRETSVTFDRADGGRENRLHYSFPQRFEESFRAELGHFVDCLEGKATPLIKKEESLLVAEIIDKGLESFQKKAPVYF</sequence>
<dbReference type="InterPro" id="IPR036291">
    <property type="entry name" value="NAD(P)-bd_dom_sf"/>
</dbReference>
<dbReference type="InterPro" id="IPR055170">
    <property type="entry name" value="GFO_IDH_MocA-like_dom"/>
</dbReference>
<evidence type="ECO:0000256" key="1">
    <source>
        <dbReference type="ARBA" id="ARBA00010928"/>
    </source>
</evidence>
<protein>
    <submittedName>
        <fullName evidence="7">Myo-inositol 2-dehydrogenase</fullName>
    </submittedName>
</protein>
<dbReference type="InterPro" id="IPR000683">
    <property type="entry name" value="Gfo/Idh/MocA-like_OxRdtase_N"/>
</dbReference>
<feature type="domain" description="GFO/IDH/MocA-like oxidoreductase" evidence="5">
    <location>
        <begin position="160"/>
        <end position="282"/>
    </location>
</feature>
<feature type="region of interest" description="Disordered" evidence="3">
    <location>
        <begin position="1"/>
        <end position="21"/>
    </location>
</feature>
<dbReference type="PANTHER" id="PTHR42840">
    <property type="entry name" value="NAD(P)-BINDING ROSSMANN-FOLD SUPERFAMILY PROTEIN-RELATED"/>
    <property type="match status" value="1"/>
</dbReference>
<evidence type="ECO:0000256" key="2">
    <source>
        <dbReference type="ARBA" id="ARBA00023002"/>
    </source>
</evidence>
<feature type="compositionally biased region" description="Polar residues" evidence="3">
    <location>
        <begin position="1"/>
        <end position="20"/>
    </location>
</feature>
<evidence type="ECO:0000259" key="5">
    <source>
        <dbReference type="Pfam" id="PF22725"/>
    </source>
</evidence>
<gene>
    <name evidence="7" type="primary">LOC106013587</name>
</gene>
<dbReference type="SUPFAM" id="SSF55347">
    <property type="entry name" value="Glyceraldehyde-3-phosphate dehydrogenase-like, C-terminal domain"/>
    <property type="match status" value="1"/>
</dbReference>
<dbReference type="RefSeq" id="XP_012945195.1">
    <property type="nucleotide sequence ID" value="XM_013089741.1"/>
</dbReference>
<accession>A0ABM1ACR1</accession>
<dbReference type="SUPFAM" id="SSF51735">
    <property type="entry name" value="NAD(P)-binding Rossmann-fold domains"/>
    <property type="match status" value="1"/>
</dbReference>
<name>A0ABM1ACR1_APLCA</name>
<dbReference type="Pfam" id="PF01408">
    <property type="entry name" value="GFO_IDH_MocA"/>
    <property type="match status" value="1"/>
</dbReference>
<dbReference type="GeneID" id="106013587"/>
<evidence type="ECO:0000259" key="4">
    <source>
        <dbReference type="Pfam" id="PF01408"/>
    </source>
</evidence>
<organism evidence="6 7">
    <name type="scientific">Aplysia californica</name>
    <name type="common">California sea hare</name>
    <dbReference type="NCBI Taxonomy" id="6500"/>
    <lineage>
        <taxon>Eukaryota</taxon>
        <taxon>Metazoa</taxon>
        <taxon>Spiralia</taxon>
        <taxon>Lophotrochozoa</taxon>
        <taxon>Mollusca</taxon>
        <taxon>Gastropoda</taxon>
        <taxon>Heterobranchia</taxon>
        <taxon>Euthyneura</taxon>
        <taxon>Tectipleura</taxon>
        <taxon>Aplysiida</taxon>
        <taxon>Aplysioidea</taxon>
        <taxon>Aplysiidae</taxon>
        <taxon>Aplysia</taxon>
    </lineage>
</organism>
<keyword evidence="2" id="KW-0560">Oxidoreductase</keyword>
<dbReference type="Gene3D" id="3.40.50.720">
    <property type="entry name" value="NAD(P)-binding Rossmann-like Domain"/>
    <property type="match status" value="1"/>
</dbReference>
<dbReference type="Pfam" id="PF22725">
    <property type="entry name" value="GFO_IDH_MocA_C3"/>
    <property type="match status" value="1"/>
</dbReference>
<dbReference type="PANTHER" id="PTHR42840:SF3">
    <property type="entry name" value="BINDING ROSSMANN FOLD OXIDOREDUCTASE, PUTATIVE (AFU_ORTHOLOGUE AFUA_2G10240)-RELATED"/>
    <property type="match status" value="1"/>
</dbReference>
<proteinExistence type="inferred from homology"/>
<dbReference type="Proteomes" id="UP000694888">
    <property type="component" value="Unplaced"/>
</dbReference>
<evidence type="ECO:0000256" key="3">
    <source>
        <dbReference type="SAM" id="MobiDB-lite"/>
    </source>
</evidence>
<feature type="domain" description="Gfo/Idh/MocA-like oxidoreductase N-terminal" evidence="4">
    <location>
        <begin position="27"/>
        <end position="149"/>
    </location>
</feature>
<evidence type="ECO:0000313" key="6">
    <source>
        <dbReference type="Proteomes" id="UP000694888"/>
    </source>
</evidence>